<dbReference type="RefSeq" id="WP_256410876.1">
    <property type="nucleotide sequence ID" value="NZ_JANHDM010000002.1"/>
</dbReference>
<dbReference type="EMBL" id="JBHSKY010000002">
    <property type="protein sequence ID" value="MFC5277449.1"/>
    <property type="molecule type" value="Genomic_DNA"/>
</dbReference>
<feature type="region of interest" description="Disordered" evidence="1">
    <location>
        <begin position="119"/>
        <end position="190"/>
    </location>
</feature>
<evidence type="ECO:0000259" key="2">
    <source>
        <dbReference type="Pfam" id="PF13360"/>
    </source>
</evidence>
<dbReference type="Proteomes" id="UP001596118">
    <property type="component" value="Unassembled WGS sequence"/>
</dbReference>
<dbReference type="SUPFAM" id="SSF50998">
    <property type="entry name" value="Quinoprotein alcohol dehydrogenase-like"/>
    <property type="match status" value="1"/>
</dbReference>
<dbReference type="InterPro" id="IPR002372">
    <property type="entry name" value="PQQ_rpt_dom"/>
</dbReference>
<dbReference type="PROSITE" id="PS51257">
    <property type="entry name" value="PROKAR_LIPOPROTEIN"/>
    <property type="match status" value="1"/>
</dbReference>
<evidence type="ECO:0000313" key="4">
    <source>
        <dbReference type="Proteomes" id="UP001596118"/>
    </source>
</evidence>
<reference evidence="3 4" key="1">
    <citation type="journal article" date="2019" name="Int. J. Syst. Evol. Microbiol.">
        <title>The Global Catalogue of Microorganisms (GCM) 10K type strain sequencing project: providing services to taxonomists for standard genome sequencing and annotation.</title>
        <authorList>
            <consortium name="The Broad Institute Genomics Platform"/>
            <consortium name="The Broad Institute Genome Sequencing Center for Infectious Disease"/>
            <person name="Wu L."/>
            <person name="Ma J."/>
        </authorList>
    </citation>
    <scope>NUCLEOTIDE SEQUENCE [LARGE SCALE GENOMIC DNA]</scope>
    <source>
        <strain evidence="3 4">CGMCC 1.12124</strain>
    </source>
</reference>
<keyword evidence="4" id="KW-1185">Reference proteome</keyword>
<feature type="compositionally biased region" description="Acidic residues" evidence="1">
    <location>
        <begin position="147"/>
        <end position="158"/>
    </location>
</feature>
<protein>
    <submittedName>
        <fullName evidence="3">PQQ-binding-like beta-propeller repeat protein</fullName>
    </submittedName>
</protein>
<feature type="domain" description="Pyrrolo-quinoline quinone repeat" evidence="2">
    <location>
        <begin position="250"/>
        <end position="320"/>
    </location>
</feature>
<comment type="caution">
    <text evidence="3">The sequence shown here is derived from an EMBL/GenBank/DDBJ whole genome shotgun (WGS) entry which is preliminary data.</text>
</comment>
<dbReference type="AlphaFoldDB" id="A0ABD5QXP2"/>
<dbReference type="Pfam" id="PF13360">
    <property type="entry name" value="PQQ_2"/>
    <property type="match status" value="2"/>
</dbReference>
<sequence length="423" mass="43381">MNRRRLLAALATGSIATLAGCGYAYGGGDVRARELAGGSGVFMAGWSAHATAGDRLAFAESGDSPFEGERTAVDVIDRDADAVGSFRHEGTSVGLALGSAGERAYLRESTGSVVAVTPTADDAAGMDGEDDSDGGSDGTGANRTSDADDGDGFDADDEGPSRPVDTPDWRASLADVTGTPAAGTDPVERRETEPLAADGLGAYVGSGPVVIAARGGDVDWTAEVGGDVRGLWCADAEGPDGVVVATADAVVALAPDGSRRWRHASGTGSSLVVDGDLVVLREGDDLLALERPDGAEAWRTGVDGGGPPPTVTGDRVAAVSRGEVHVLDRDSGDPLWRTGVAPDRDRHRSLVVDAGRAYFVDPDGEAVAVDAADAGGDRAWTRELEVRSPTVVDGWIDGGTVAFAFDTGEFVWLQRYDEDPGLL</sequence>
<name>A0ABD5QXP2_9EURY</name>
<evidence type="ECO:0000313" key="3">
    <source>
        <dbReference type="EMBL" id="MFC5277449.1"/>
    </source>
</evidence>
<feature type="domain" description="Pyrrolo-quinoline quinone repeat" evidence="2">
    <location>
        <begin position="321"/>
        <end position="413"/>
    </location>
</feature>
<evidence type="ECO:0000256" key="1">
    <source>
        <dbReference type="SAM" id="MobiDB-lite"/>
    </source>
</evidence>
<organism evidence="3 4">
    <name type="scientific">Halorubrum rubrum</name>
    <dbReference type="NCBI Taxonomy" id="1126240"/>
    <lineage>
        <taxon>Archaea</taxon>
        <taxon>Methanobacteriati</taxon>
        <taxon>Methanobacteriota</taxon>
        <taxon>Stenosarchaea group</taxon>
        <taxon>Halobacteria</taxon>
        <taxon>Halobacteriales</taxon>
        <taxon>Haloferacaceae</taxon>
        <taxon>Halorubrum</taxon>
    </lineage>
</organism>
<dbReference type="InterPro" id="IPR011047">
    <property type="entry name" value="Quinoprotein_ADH-like_sf"/>
</dbReference>
<dbReference type="Gene3D" id="2.40.128.630">
    <property type="match status" value="1"/>
</dbReference>
<proteinExistence type="predicted"/>
<accession>A0ABD5QXP2</accession>
<dbReference type="Gene3D" id="2.40.10.480">
    <property type="match status" value="1"/>
</dbReference>
<gene>
    <name evidence="3" type="ORF">ACFPM1_01510</name>
</gene>